<dbReference type="PANTHER" id="PTHR45436:SF5">
    <property type="entry name" value="SENSOR HISTIDINE KINASE TRCS"/>
    <property type="match status" value="1"/>
</dbReference>
<dbReference type="RefSeq" id="WP_301219402.1">
    <property type="nucleotide sequence ID" value="NZ_JAROCB010000003.1"/>
</dbReference>
<dbReference type="InterPro" id="IPR004358">
    <property type="entry name" value="Sig_transdc_His_kin-like_C"/>
</dbReference>
<dbReference type="EMBL" id="JAROCB010000003">
    <property type="protein sequence ID" value="MDN4598052.1"/>
    <property type="molecule type" value="Genomic_DNA"/>
</dbReference>
<dbReference type="GO" id="GO:0016301">
    <property type="term" value="F:kinase activity"/>
    <property type="evidence" value="ECO:0007669"/>
    <property type="project" value="UniProtKB-KW"/>
</dbReference>
<dbReference type="SUPFAM" id="SSF47384">
    <property type="entry name" value="Homodimeric domain of signal transducing histidine kinase"/>
    <property type="match status" value="1"/>
</dbReference>
<dbReference type="Proteomes" id="UP001174210">
    <property type="component" value="Unassembled WGS sequence"/>
</dbReference>
<keyword evidence="7 13" id="KW-0418">Kinase</keyword>
<dbReference type="Gene3D" id="1.10.287.130">
    <property type="match status" value="1"/>
</dbReference>
<keyword evidence="6 11" id="KW-0812">Transmembrane</keyword>
<keyword evidence="14" id="KW-1185">Reference proteome</keyword>
<evidence type="ECO:0000256" key="5">
    <source>
        <dbReference type="ARBA" id="ARBA00022679"/>
    </source>
</evidence>
<dbReference type="CDD" id="cd00082">
    <property type="entry name" value="HisKA"/>
    <property type="match status" value="1"/>
</dbReference>
<dbReference type="InterPro" id="IPR005467">
    <property type="entry name" value="His_kinase_dom"/>
</dbReference>
<evidence type="ECO:0000256" key="2">
    <source>
        <dbReference type="ARBA" id="ARBA00004236"/>
    </source>
</evidence>
<name>A0ABT8J0C7_9MICO</name>
<keyword evidence="8 11" id="KW-1133">Transmembrane helix</keyword>
<evidence type="ECO:0000313" key="13">
    <source>
        <dbReference type="EMBL" id="MDN4598052.1"/>
    </source>
</evidence>
<dbReference type="PRINTS" id="PR00344">
    <property type="entry name" value="BCTRLSENSOR"/>
</dbReference>
<evidence type="ECO:0000256" key="4">
    <source>
        <dbReference type="ARBA" id="ARBA00022553"/>
    </source>
</evidence>
<dbReference type="InterPro" id="IPR050428">
    <property type="entry name" value="TCS_sensor_his_kinase"/>
</dbReference>
<evidence type="ECO:0000256" key="10">
    <source>
        <dbReference type="ARBA" id="ARBA00023136"/>
    </source>
</evidence>
<evidence type="ECO:0000256" key="9">
    <source>
        <dbReference type="ARBA" id="ARBA00023012"/>
    </source>
</evidence>
<feature type="domain" description="Histidine kinase" evidence="12">
    <location>
        <begin position="186"/>
        <end position="402"/>
    </location>
</feature>
<reference evidence="13" key="1">
    <citation type="submission" date="2023-03" db="EMBL/GenBank/DDBJ databases">
        <title>MT1 and MT2 Draft Genomes of Novel Species.</title>
        <authorList>
            <person name="Venkateswaran K."/>
        </authorList>
    </citation>
    <scope>NUCLEOTIDE SEQUENCE</scope>
    <source>
        <strain evidence="13">F6_8S_P_1A</strain>
    </source>
</reference>
<dbReference type="SUPFAM" id="SSF55874">
    <property type="entry name" value="ATPase domain of HSP90 chaperone/DNA topoisomerase II/histidine kinase"/>
    <property type="match status" value="1"/>
</dbReference>
<protein>
    <recommendedName>
        <fullName evidence="3">histidine kinase</fullName>
        <ecNumber evidence="3">2.7.13.3</ecNumber>
    </recommendedName>
</protein>
<evidence type="ECO:0000256" key="7">
    <source>
        <dbReference type="ARBA" id="ARBA00022777"/>
    </source>
</evidence>
<keyword evidence="10 11" id="KW-0472">Membrane</keyword>
<proteinExistence type="predicted"/>
<dbReference type="InterPro" id="IPR036097">
    <property type="entry name" value="HisK_dim/P_sf"/>
</dbReference>
<comment type="catalytic activity">
    <reaction evidence="1">
        <text>ATP + protein L-histidine = ADP + protein N-phospho-L-histidine.</text>
        <dbReference type="EC" id="2.7.13.3"/>
    </reaction>
</comment>
<dbReference type="PROSITE" id="PS50109">
    <property type="entry name" value="HIS_KIN"/>
    <property type="match status" value="1"/>
</dbReference>
<dbReference type="InterPro" id="IPR003661">
    <property type="entry name" value="HisK_dim/P_dom"/>
</dbReference>
<dbReference type="InterPro" id="IPR036890">
    <property type="entry name" value="HATPase_C_sf"/>
</dbReference>
<evidence type="ECO:0000256" key="11">
    <source>
        <dbReference type="SAM" id="Phobius"/>
    </source>
</evidence>
<dbReference type="SMART" id="SM00387">
    <property type="entry name" value="HATPase_c"/>
    <property type="match status" value="1"/>
</dbReference>
<dbReference type="Gene3D" id="3.30.565.10">
    <property type="entry name" value="Histidine kinase-like ATPase, C-terminal domain"/>
    <property type="match status" value="1"/>
</dbReference>
<gene>
    <name evidence="13" type="ORF">P5G59_12940</name>
</gene>
<dbReference type="InterPro" id="IPR003594">
    <property type="entry name" value="HATPase_dom"/>
</dbReference>
<comment type="subcellular location">
    <subcellularLocation>
        <location evidence="2">Cell membrane</location>
    </subcellularLocation>
</comment>
<feature type="transmembrane region" description="Helical" evidence="11">
    <location>
        <begin position="20"/>
        <end position="41"/>
    </location>
</feature>
<feature type="transmembrane region" description="Helical" evidence="11">
    <location>
        <begin position="143"/>
        <end position="166"/>
    </location>
</feature>
<evidence type="ECO:0000256" key="8">
    <source>
        <dbReference type="ARBA" id="ARBA00022989"/>
    </source>
</evidence>
<evidence type="ECO:0000256" key="6">
    <source>
        <dbReference type="ARBA" id="ARBA00022692"/>
    </source>
</evidence>
<dbReference type="Pfam" id="PF02518">
    <property type="entry name" value="HATPase_c"/>
    <property type="match status" value="1"/>
</dbReference>
<keyword evidence="4" id="KW-0597">Phosphoprotein</keyword>
<dbReference type="EC" id="2.7.13.3" evidence="3"/>
<evidence type="ECO:0000256" key="3">
    <source>
        <dbReference type="ARBA" id="ARBA00012438"/>
    </source>
</evidence>
<accession>A0ABT8J0C7</accession>
<keyword evidence="9" id="KW-0902">Two-component regulatory system</keyword>
<keyword evidence="5" id="KW-0808">Transferase</keyword>
<evidence type="ECO:0000313" key="14">
    <source>
        <dbReference type="Proteomes" id="UP001174210"/>
    </source>
</evidence>
<evidence type="ECO:0000259" key="12">
    <source>
        <dbReference type="PROSITE" id="PS50109"/>
    </source>
</evidence>
<organism evidence="13 14">
    <name type="scientific">Leifsonia virtsii</name>
    <dbReference type="NCBI Taxonomy" id="3035915"/>
    <lineage>
        <taxon>Bacteria</taxon>
        <taxon>Bacillati</taxon>
        <taxon>Actinomycetota</taxon>
        <taxon>Actinomycetes</taxon>
        <taxon>Micrococcales</taxon>
        <taxon>Microbacteriaceae</taxon>
        <taxon>Leifsonia</taxon>
    </lineage>
</organism>
<dbReference type="Pfam" id="PF00512">
    <property type="entry name" value="HisKA"/>
    <property type="match status" value="1"/>
</dbReference>
<dbReference type="SMART" id="SM00388">
    <property type="entry name" value="HisKA"/>
    <property type="match status" value="1"/>
</dbReference>
<comment type="caution">
    <text evidence="13">The sequence shown here is derived from an EMBL/GenBank/DDBJ whole genome shotgun (WGS) entry which is preliminary data.</text>
</comment>
<dbReference type="PANTHER" id="PTHR45436">
    <property type="entry name" value="SENSOR HISTIDINE KINASE YKOH"/>
    <property type="match status" value="1"/>
</dbReference>
<sequence>MTSADERELRTASRRLALQFALIIVGLFVALGVVVFSVVAAGQAEAARKVLADASMVDSPHDAPRNLLVTAVGPDGSRESSPDLPEGLPDEQALAQVEQNGGSVSGEVEADGRRYLVETDVRNGRVVQIAYGLGEQQEELARLLVALVASGVIATVAAALVGLFLARRSIRPLADALSLQRRFVADAGHELRTPLTLLSTRAQLLRRHVVSTDADEEVRTGLDEIVDDSRALTEIVQDLLTAADPRQTAEAVEVDLAELAGAVARAAEGRAEERDVTIDVSPEPGSLVTGAPVSLRRMIVALIDNALDHARSHISVTVGPHRDSVLLTVQDDGPGFSEGVEDRAFDRFASARDAQTAEPHGRHYGLGLALVAEVVSRHHGTVDASNRPEGGAVVTVRLPKRQ</sequence>
<evidence type="ECO:0000256" key="1">
    <source>
        <dbReference type="ARBA" id="ARBA00000085"/>
    </source>
</evidence>